<comment type="pathway">
    <text evidence="7">Protein modification; lipoprotein biosynthesis (diacylglyceryl transfer).</text>
</comment>
<evidence type="ECO:0000256" key="7">
    <source>
        <dbReference type="HAMAP-Rule" id="MF_01147"/>
    </source>
</evidence>
<dbReference type="PANTHER" id="PTHR30589:SF0">
    <property type="entry name" value="PHOSPHATIDYLGLYCEROL--PROLIPOPROTEIN DIACYLGLYCERYL TRANSFERASE"/>
    <property type="match status" value="1"/>
</dbReference>
<feature type="transmembrane region" description="Helical" evidence="7">
    <location>
        <begin position="186"/>
        <end position="204"/>
    </location>
</feature>
<comment type="catalytic activity">
    <reaction evidence="7">
        <text>L-cysteinyl-[prolipoprotein] + a 1,2-diacyl-sn-glycero-3-phospho-(1'-sn-glycerol) = an S-1,2-diacyl-sn-glyceryl-L-cysteinyl-[prolipoprotein] + sn-glycerol 1-phosphate + H(+)</text>
        <dbReference type="Rhea" id="RHEA:56712"/>
        <dbReference type="Rhea" id="RHEA-COMP:14679"/>
        <dbReference type="Rhea" id="RHEA-COMP:14680"/>
        <dbReference type="ChEBI" id="CHEBI:15378"/>
        <dbReference type="ChEBI" id="CHEBI:29950"/>
        <dbReference type="ChEBI" id="CHEBI:57685"/>
        <dbReference type="ChEBI" id="CHEBI:64716"/>
        <dbReference type="ChEBI" id="CHEBI:140658"/>
        <dbReference type="EC" id="2.5.1.145"/>
    </reaction>
</comment>
<comment type="similarity">
    <text evidence="1 7">Belongs to the Lgt family.</text>
</comment>
<feature type="transmembrane region" description="Helical" evidence="7">
    <location>
        <begin position="245"/>
        <end position="265"/>
    </location>
</feature>
<evidence type="ECO:0000256" key="6">
    <source>
        <dbReference type="ARBA" id="ARBA00023136"/>
    </source>
</evidence>
<dbReference type="HAMAP" id="MF_01147">
    <property type="entry name" value="Lgt"/>
    <property type="match status" value="1"/>
</dbReference>
<keyword evidence="6 7" id="KW-0472">Membrane</keyword>
<evidence type="ECO:0000313" key="9">
    <source>
        <dbReference type="Proteomes" id="UP000824112"/>
    </source>
</evidence>
<proteinExistence type="inferred from homology"/>
<sequence>MLDFVTWTVDPAIFSFGSREIRWYGLLFAIGFLVGYKIVEKTFQHDKAPEGWIDKLFVYVLVATVVGARLGHCFFYGWDYYSANPVEILKIWEGGLASHGGAIGIIIAVFIYSHKVTRMSPLWTFDRLVIAIPLVGAFIRLGNLMNHEIYGHATSLPWGFRFIENLHQWRMGADPVFSDPSHPTQLYEASFYILTFLVLMYMYWKKNAGERPGLIFGVFFIGIFFSRFLIEFIKNDQEAFEADMLLNMGQLLSIPFILIGVYLIVRALNRPRVSGLAKQPEGTSKKRKG</sequence>
<keyword evidence="5 7" id="KW-1133">Transmembrane helix</keyword>
<dbReference type="InterPro" id="IPR001640">
    <property type="entry name" value="Lgt"/>
</dbReference>
<dbReference type="Proteomes" id="UP000824112">
    <property type="component" value="Unassembled WGS sequence"/>
</dbReference>
<dbReference type="AlphaFoldDB" id="A0A9D1M5X4"/>
<evidence type="ECO:0000256" key="4">
    <source>
        <dbReference type="ARBA" id="ARBA00022692"/>
    </source>
</evidence>
<feature type="transmembrane region" description="Helical" evidence="7">
    <location>
        <begin position="213"/>
        <end position="233"/>
    </location>
</feature>
<feature type="transmembrane region" description="Helical" evidence="7">
    <location>
        <begin position="21"/>
        <end position="39"/>
    </location>
</feature>
<evidence type="ECO:0000256" key="1">
    <source>
        <dbReference type="ARBA" id="ARBA00007150"/>
    </source>
</evidence>
<evidence type="ECO:0000256" key="2">
    <source>
        <dbReference type="ARBA" id="ARBA00022475"/>
    </source>
</evidence>
<evidence type="ECO:0000256" key="5">
    <source>
        <dbReference type="ARBA" id="ARBA00022989"/>
    </source>
</evidence>
<evidence type="ECO:0000313" key="8">
    <source>
        <dbReference type="EMBL" id="HIU54508.1"/>
    </source>
</evidence>
<protein>
    <recommendedName>
        <fullName evidence="7">Phosphatidylglycerol--prolipoprotein diacylglyceryl transferase</fullName>
        <ecNumber evidence="7">2.5.1.145</ecNumber>
    </recommendedName>
</protein>
<name>A0A9D1M5X4_9BACT</name>
<evidence type="ECO:0000256" key="3">
    <source>
        <dbReference type="ARBA" id="ARBA00022679"/>
    </source>
</evidence>
<comment type="subcellular location">
    <subcellularLocation>
        <location evidence="7">Cell membrane</location>
        <topology evidence="7">Multi-pass membrane protein</topology>
    </subcellularLocation>
</comment>
<dbReference type="PANTHER" id="PTHR30589">
    <property type="entry name" value="PROLIPOPROTEIN DIACYLGLYCERYL TRANSFERASE"/>
    <property type="match status" value="1"/>
</dbReference>
<organism evidence="8 9">
    <name type="scientific">Candidatus Gallibacteroides avistercoris</name>
    <dbReference type="NCBI Taxonomy" id="2840833"/>
    <lineage>
        <taxon>Bacteria</taxon>
        <taxon>Pseudomonadati</taxon>
        <taxon>Bacteroidota</taxon>
        <taxon>Bacteroidia</taxon>
        <taxon>Bacteroidales</taxon>
        <taxon>Bacteroidaceae</taxon>
        <taxon>Bacteroidaceae incertae sedis</taxon>
        <taxon>Candidatus Gallibacteroides</taxon>
    </lineage>
</organism>
<dbReference type="GO" id="GO:0008961">
    <property type="term" value="F:phosphatidylglycerol-prolipoprotein diacylglyceryl transferase activity"/>
    <property type="evidence" value="ECO:0007669"/>
    <property type="project" value="UniProtKB-UniRule"/>
</dbReference>
<feature type="binding site" evidence="7">
    <location>
        <position position="140"/>
    </location>
    <ligand>
        <name>a 1,2-diacyl-sn-glycero-3-phospho-(1'-sn-glycerol)</name>
        <dbReference type="ChEBI" id="CHEBI:64716"/>
    </ligand>
</feature>
<reference evidence="8" key="1">
    <citation type="submission" date="2020-10" db="EMBL/GenBank/DDBJ databases">
        <authorList>
            <person name="Gilroy R."/>
        </authorList>
    </citation>
    <scope>NUCLEOTIDE SEQUENCE</scope>
    <source>
        <strain evidence="8">CHK158-818</strain>
    </source>
</reference>
<keyword evidence="3 7" id="KW-0808">Transferase</keyword>
<dbReference type="GO" id="GO:0042158">
    <property type="term" value="P:lipoprotein biosynthetic process"/>
    <property type="evidence" value="ECO:0007669"/>
    <property type="project" value="UniProtKB-UniRule"/>
</dbReference>
<dbReference type="GO" id="GO:0005886">
    <property type="term" value="C:plasma membrane"/>
    <property type="evidence" value="ECO:0007669"/>
    <property type="project" value="UniProtKB-SubCell"/>
</dbReference>
<dbReference type="EC" id="2.5.1.145" evidence="7"/>
<dbReference type="Pfam" id="PF01790">
    <property type="entry name" value="LGT"/>
    <property type="match status" value="1"/>
</dbReference>
<feature type="transmembrane region" description="Helical" evidence="7">
    <location>
        <begin position="51"/>
        <end position="71"/>
    </location>
</feature>
<comment type="caution">
    <text evidence="8">The sequence shown here is derived from an EMBL/GenBank/DDBJ whole genome shotgun (WGS) entry which is preliminary data.</text>
</comment>
<keyword evidence="2 7" id="KW-1003">Cell membrane</keyword>
<reference evidence="8" key="2">
    <citation type="journal article" date="2021" name="PeerJ">
        <title>Extensive microbial diversity within the chicken gut microbiome revealed by metagenomics and culture.</title>
        <authorList>
            <person name="Gilroy R."/>
            <person name="Ravi A."/>
            <person name="Getino M."/>
            <person name="Pursley I."/>
            <person name="Horton D.L."/>
            <person name="Alikhan N.F."/>
            <person name="Baker D."/>
            <person name="Gharbi K."/>
            <person name="Hall N."/>
            <person name="Watson M."/>
            <person name="Adriaenssens E.M."/>
            <person name="Foster-Nyarko E."/>
            <person name="Jarju S."/>
            <person name="Secka A."/>
            <person name="Antonio M."/>
            <person name="Oren A."/>
            <person name="Chaudhuri R.R."/>
            <person name="La Ragione R."/>
            <person name="Hildebrand F."/>
            <person name="Pallen M.J."/>
        </authorList>
    </citation>
    <scope>NUCLEOTIDE SEQUENCE</scope>
    <source>
        <strain evidence="8">CHK158-818</strain>
    </source>
</reference>
<dbReference type="EMBL" id="DVNA01000039">
    <property type="protein sequence ID" value="HIU54508.1"/>
    <property type="molecule type" value="Genomic_DNA"/>
</dbReference>
<feature type="transmembrane region" description="Helical" evidence="7">
    <location>
        <begin position="91"/>
        <end position="112"/>
    </location>
</feature>
<keyword evidence="4 7" id="KW-0812">Transmembrane</keyword>
<feature type="transmembrane region" description="Helical" evidence="7">
    <location>
        <begin position="124"/>
        <end position="142"/>
    </location>
</feature>
<accession>A0A9D1M5X4</accession>
<comment type="function">
    <text evidence="7">Catalyzes the transfer of the diacylglyceryl group from phosphatidylglycerol to the sulfhydryl group of the N-terminal cysteine of a prolipoprotein, the first step in the formation of mature lipoproteins.</text>
</comment>
<dbReference type="NCBIfam" id="TIGR00544">
    <property type="entry name" value="lgt"/>
    <property type="match status" value="1"/>
</dbReference>
<gene>
    <name evidence="7 8" type="primary">lgt</name>
    <name evidence="8" type="ORF">IAB03_01720</name>
</gene>